<dbReference type="SMART" id="SM00347">
    <property type="entry name" value="HTH_MARR"/>
    <property type="match status" value="1"/>
</dbReference>
<dbReference type="Pfam" id="PF01047">
    <property type="entry name" value="MarR"/>
    <property type="match status" value="1"/>
</dbReference>
<evidence type="ECO:0000259" key="1">
    <source>
        <dbReference type="PROSITE" id="PS50995"/>
    </source>
</evidence>
<evidence type="ECO:0000313" key="3">
    <source>
        <dbReference type="Proteomes" id="UP000323876"/>
    </source>
</evidence>
<comment type="caution">
    <text evidence="2">The sequence shown here is derived from an EMBL/GenBank/DDBJ whole genome shotgun (WGS) entry which is preliminary data.</text>
</comment>
<dbReference type="InterPro" id="IPR052526">
    <property type="entry name" value="HTH-type_Bedaq_tolerance"/>
</dbReference>
<dbReference type="SUPFAM" id="SSF46785">
    <property type="entry name" value="Winged helix' DNA-binding domain"/>
    <property type="match status" value="1"/>
</dbReference>
<dbReference type="InterPro" id="IPR036388">
    <property type="entry name" value="WH-like_DNA-bd_sf"/>
</dbReference>
<dbReference type="AlphaFoldDB" id="A0A5N0EEQ2"/>
<name>A0A5N0EEQ2_9NOCA</name>
<dbReference type="Proteomes" id="UP000323876">
    <property type="component" value="Unassembled WGS sequence"/>
</dbReference>
<organism evidence="2 3">
    <name type="scientific">Nocardia colli</name>
    <dbReference type="NCBI Taxonomy" id="2545717"/>
    <lineage>
        <taxon>Bacteria</taxon>
        <taxon>Bacillati</taxon>
        <taxon>Actinomycetota</taxon>
        <taxon>Actinomycetes</taxon>
        <taxon>Mycobacteriales</taxon>
        <taxon>Nocardiaceae</taxon>
        <taxon>Nocardia</taxon>
    </lineage>
</organism>
<dbReference type="GO" id="GO:0003700">
    <property type="term" value="F:DNA-binding transcription factor activity"/>
    <property type="evidence" value="ECO:0007669"/>
    <property type="project" value="InterPro"/>
</dbReference>
<protein>
    <submittedName>
        <fullName evidence="2">MarR family transcriptional regulator</fullName>
    </submittedName>
</protein>
<dbReference type="RefSeq" id="WP_150402082.1">
    <property type="nucleotide sequence ID" value="NZ_JBHJYQ010000006.1"/>
</dbReference>
<accession>A0A5N0EEQ2</accession>
<dbReference type="EMBL" id="VXLC01000004">
    <property type="protein sequence ID" value="KAA8887908.1"/>
    <property type="molecule type" value="Genomic_DNA"/>
</dbReference>
<dbReference type="InterPro" id="IPR036390">
    <property type="entry name" value="WH_DNA-bd_sf"/>
</dbReference>
<dbReference type="PROSITE" id="PS50995">
    <property type="entry name" value="HTH_MARR_2"/>
    <property type="match status" value="1"/>
</dbReference>
<feature type="domain" description="HTH marR-type" evidence="1">
    <location>
        <begin position="10"/>
        <end position="138"/>
    </location>
</feature>
<keyword evidence="3" id="KW-1185">Reference proteome</keyword>
<dbReference type="PRINTS" id="PR00598">
    <property type="entry name" value="HTHMARR"/>
</dbReference>
<proteinExistence type="predicted"/>
<dbReference type="PANTHER" id="PTHR39515">
    <property type="entry name" value="CONSERVED PROTEIN"/>
    <property type="match status" value="1"/>
</dbReference>
<reference evidence="2 3" key="1">
    <citation type="submission" date="2019-09" db="EMBL/GenBank/DDBJ databases">
        <authorList>
            <person name="Wang X."/>
        </authorList>
    </citation>
    <scope>NUCLEOTIDE SEQUENCE [LARGE SCALE GENOMIC DNA]</scope>
    <source>
        <strain evidence="2 3">CICC 11023</strain>
    </source>
</reference>
<sequence length="160" mass="17566">MAAQRRELEADDLARVMGAFTRGSIRLPSAEKHTFTTLSVLHTLAHKGAQRVSALTVTEQITQPAITQLVSRMERDGLVERRPDPADGRAVLVEITAAGARVVQTRHRERVRRFTELVEALTDAERHAVSAALPALERMAELMDNELVAAAESVISEGYS</sequence>
<dbReference type="PANTHER" id="PTHR39515:SF2">
    <property type="entry name" value="HTH-TYPE TRANSCRIPTIONAL REGULATOR RV0880"/>
    <property type="match status" value="1"/>
</dbReference>
<dbReference type="OrthoDB" id="69852at2"/>
<evidence type="ECO:0000313" key="2">
    <source>
        <dbReference type="EMBL" id="KAA8887908.1"/>
    </source>
</evidence>
<dbReference type="InterPro" id="IPR000835">
    <property type="entry name" value="HTH_MarR-typ"/>
</dbReference>
<dbReference type="Gene3D" id="1.10.10.10">
    <property type="entry name" value="Winged helix-like DNA-binding domain superfamily/Winged helix DNA-binding domain"/>
    <property type="match status" value="1"/>
</dbReference>
<gene>
    <name evidence="2" type="ORF">F3087_12490</name>
</gene>